<gene>
    <name evidence="1" type="ORF">E3U43_013329</name>
</gene>
<keyword evidence="2" id="KW-1185">Reference proteome</keyword>
<accession>A0ACD3RAP5</accession>
<comment type="caution">
    <text evidence="1">The sequence shown here is derived from an EMBL/GenBank/DDBJ whole genome shotgun (WGS) entry which is preliminary data.</text>
</comment>
<evidence type="ECO:0000313" key="2">
    <source>
        <dbReference type="Proteomes" id="UP000793456"/>
    </source>
</evidence>
<evidence type="ECO:0000313" key="1">
    <source>
        <dbReference type="EMBL" id="TMS16036.1"/>
    </source>
</evidence>
<reference evidence="1" key="1">
    <citation type="submission" date="2018-11" db="EMBL/GenBank/DDBJ databases">
        <title>The sequence and de novo assembly of Larimichthys crocea genome using PacBio and Hi-C technologies.</title>
        <authorList>
            <person name="Xu P."/>
            <person name="Chen B."/>
            <person name="Zhou Z."/>
            <person name="Ke Q."/>
            <person name="Wu Y."/>
            <person name="Bai H."/>
            <person name="Pu F."/>
        </authorList>
    </citation>
    <scope>NUCLEOTIDE SEQUENCE</scope>
    <source>
        <tissue evidence="1">Muscle</tissue>
    </source>
</reference>
<protein>
    <submittedName>
        <fullName evidence="1">Uncharacterized protein</fullName>
    </submittedName>
</protein>
<proteinExistence type="predicted"/>
<name>A0ACD3RAP5_LARCR</name>
<organism evidence="1 2">
    <name type="scientific">Larimichthys crocea</name>
    <name type="common">Large yellow croaker</name>
    <name type="synonym">Pseudosciaena crocea</name>
    <dbReference type="NCBI Taxonomy" id="215358"/>
    <lineage>
        <taxon>Eukaryota</taxon>
        <taxon>Metazoa</taxon>
        <taxon>Chordata</taxon>
        <taxon>Craniata</taxon>
        <taxon>Vertebrata</taxon>
        <taxon>Euteleostomi</taxon>
        <taxon>Actinopterygii</taxon>
        <taxon>Neopterygii</taxon>
        <taxon>Teleostei</taxon>
        <taxon>Neoteleostei</taxon>
        <taxon>Acanthomorphata</taxon>
        <taxon>Eupercaria</taxon>
        <taxon>Sciaenidae</taxon>
        <taxon>Larimichthys</taxon>
    </lineage>
</organism>
<dbReference type="EMBL" id="CM011681">
    <property type="protein sequence ID" value="TMS16036.1"/>
    <property type="molecule type" value="Genomic_DNA"/>
</dbReference>
<sequence>MFEGKKTKNMFLTRALEKILADKEVKKAHHSQLRKACEVALEEIKEESEKLSPPSGDGKSGSSTLPPIKSKTNFIEADKYFLPFELACQSKCPRIVITSLDCLQALLTAVTSQHIEIHEGTVLQAVRTCYNIYLASKNLINQTTAKATLTQMLNVIFARMENQALQEAKQLERDRHRQHSPVTQHTEPDSPQTPIHPPAKDPALEANGPVTPTTPSITIPSTPSTPSTPALEGSSRSVSGEQEEQGEQGPVYESPDPENGSDFCGTENEQTEADQATAAAQNAAAQQHPGEEEDAQTPNYEEKAQEIVQSILQEVVNTVAGGHCLDPTNLCSDTKEPGGEGEPAELEPAEAVTEGTQSSLEDEGTLGSDSEHVHANGIPGTPISASFTPSLPDDRLSVSSNDTQESGAAPGQPPGAKFSHILQKDAFLVFRSLCKLSMKPLSDGPPDPKSHELRSKVLSLQLLLSILQNAGPIFKTNEMFINAIKQYLCVALSKNGVSSVPEVFELSLSIFLTLLSHFKTHLKMQIEVFFKEIFLYILETSTSSYDHKWMVIQTLTRICADAQSVVDIYVNY</sequence>
<dbReference type="Proteomes" id="UP000793456">
    <property type="component" value="Chromosome VIII"/>
</dbReference>